<keyword evidence="4" id="KW-1185">Reference proteome</keyword>
<protein>
    <recommendedName>
        <fullName evidence="2">Ribosomal silencing factor RsfS</fullName>
    </recommendedName>
</protein>
<keyword evidence="2" id="KW-0963">Cytoplasm</keyword>
<comment type="similarity">
    <text evidence="1 2">Belongs to the Iojap/RsfS family.</text>
</comment>
<proteinExistence type="inferred from homology"/>
<evidence type="ECO:0000313" key="4">
    <source>
        <dbReference type="Proteomes" id="UP001529256"/>
    </source>
</evidence>
<dbReference type="InterPro" id="IPR004394">
    <property type="entry name" value="Iojap/RsfS/C7orf30"/>
</dbReference>
<comment type="function">
    <text evidence="2">Functions as a ribosomal silencing factor. Interacts with ribosomal protein uL14 (rplN), blocking formation of intersubunit bridge B8. Prevents association of the 30S and 50S ribosomal subunits and the formation of functional ribosomes, thus repressing translation.</text>
</comment>
<accession>A0ABT7V2V4</accession>
<reference evidence="3 4" key="1">
    <citation type="submission" date="2023-06" db="EMBL/GenBank/DDBJ databases">
        <title>Identification and characterization of horizontal gene transfer across gut microbiota members of farm animals based on homology search.</title>
        <authorList>
            <person name="Schwarzerova J."/>
            <person name="Nykrynova M."/>
            <person name="Jureckova K."/>
            <person name="Cejkova D."/>
            <person name="Rychlik I."/>
        </authorList>
    </citation>
    <scope>NUCLEOTIDE SEQUENCE [LARGE SCALE GENOMIC DNA]</scope>
    <source>
        <strain evidence="3 4">153_Feed</strain>
    </source>
</reference>
<name>A0ABT7V2V4_9ACTN</name>
<comment type="subcellular location">
    <subcellularLocation>
        <location evidence="2">Cytoplasm</location>
    </subcellularLocation>
</comment>
<dbReference type="PANTHER" id="PTHR21043">
    <property type="entry name" value="IOJAP SUPERFAMILY ORTHOLOG"/>
    <property type="match status" value="1"/>
</dbReference>
<evidence type="ECO:0000256" key="1">
    <source>
        <dbReference type="ARBA" id="ARBA00010574"/>
    </source>
</evidence>
<dbReference type="Pfam" id="PF02410">
    <property type="entry name" value="RsfS"/>
    <property type="match status" value="1"/>
</dbReference>
<dbReference type="HAMAP" id="MF_01477">
    <property type="entry name" value="Iojap_RsfS"/>
    <property type="match status" value="1"/>
</dbReference>
<dbReference type="InterPro" id="IPR043519">
    <property type="entry name" value="NT_sf"/>
</dbReference>
<dbReference type="NCBIfam" id="TIGR00090">
    <property type="entry name" value="rsfS_iojap_ybeB"/>
    <property type="match status" value="1"/>
</dbReference>
<keyword evidence="2" id="KW-0678">Repressor</keyword>
<dbReference type="EMBL" id="JAUDEA010000005">
    <property type="protein sequence ID" value="MDM8270932.1"/>
    <property type="molecule type" value="Genomic_DNA"/>
</dbReference>
<dbReference type="PANTHER" id="PTHR21043:SF0">
    <property type="entry name" value="MITOCHONDRIAL ASSEMBLY OF RIBOSOMAL LARGE SUBUNIT PROTEIN 1"/>
    <property type="match status" value="1"/>
</dbReference>
<reference evidence="4" key="2">
    <citation type="submission" date="2023-06" db="EMBL/GenBank/DDBJ databases">
        <title>Identification and characterization of horizontal gene transfer across gut microbiota members of farm animals based on homology search.</title>
        <authorList>
            <person name="Zeman M."/>
            <person name="Kubasova T."/>
            <person name="Jahodarova E."/>
            <person name="Nykrynova M."/>
            <person name="Rychlik I."/>
        </authorList>
    </citation>
    <scope>NUCLEOTIDE SEQUENCE [LARGE SCALE GENOMIC DNA]</scope>
    <source>
        <strain evidence="4">153_Feed</strain>
    </source>
</reference>
<keyword evidence="2" id="KW-0810">Translation regulation</keyword>
<evidence type="ECO:0000313" key="3">
    <source>
        <dbReference type="EMBL" id="MDM8270932.1"/>
    </source>
</evidence>
<sequence>MTVTSLELAKVAAHAADSKKAGDIVLLDLSTKTDVCDYFLICTGENSRQVDAIVDEVREKVSANCGVSPISCEGREGLSWVLVDYGSVVVHVFRPETRDFYRLERLWGDAPTVELNLD</sequence>
<dbReference type="SUPFAM" id="SSF81301">
    <property type="entry name" value="Nucleotidyltransferase"/>
    <property type="match status" value="1"/>
</dbReference>
<evidence type="ECO:0000256" key="2">
    <source>
        <dbReference type="HAMAP-Rule" id="MF_01477"/>
    </source>
</evidence>
<comment type="caution">
    <text evidence="3">The sequence shown here is derived from an EMBL/GenBank/DDBJ whole genome shotgun (WGS) entry which is preliminary data.</text>
</comment>
<organism evidence="3 4">
    <name type="scientific">Thermophilibacter provencensis</name>
    <dbReference type="NCBI Taxonomy" id="1852386"/>
    <lineage>
        <taxon>Bacteria</taxon>
        <taxon>Bacillati</taxon>
        <taxon>Actinomycetota</taxon>
        <taxon>Coriobacteriia</taxon>
        <taxon>Coriobacteriales</taxon>
        <taxon>Atopobiaceae</taxon>
        <taxon>Thermophilibacter</taxon>
    </lineage>
</organism>
<comment type="subunit">
    <text evidence="2">Interacts with ribosomal protein uL14 (rplN).</text>
</comment>
<dbReference type="RefSeq" id="WP_289511025.1">
    <property type="nucleotide sequence ID" value="NZ_JAUDEA010000005.1"/>
</dbReference>
<dbReference type="Gene3D" id="3.30.460.10">
    <property type="entry name" value="Beta Polymerase, domain 2"/>
    <property type="match status" value="1"/>
</dbReference>
<reference evidence="3 4" key="3">
    <citation type="submission" date="2023-06" db="EMBL/GenBank/DDBJ databases">
        <authorList>
            <person name="Zeman M."/>
            <person name="Kubasova T."/>
            <person name="Jahodarova E."/>
            <person name="Nykrynova M."/>
            <person name="Rychlik I."/>
        </authorList>
    </citation>
    <scope>NUCLEOTIDE SEQUENCE [LARGE SCALE GENOMIC DNA]</scope>
    <source>
        <strain evidence="3 4">153_Feed</strain>
    </source>
</reference>
<dbReference type="Proteomes" id="UP001529256">
    <property type="component" value="Unassembled WGS sequence"/>
</dbReference>
<gene>
    <name evidence="2 3" type="primary">rsfS</name>
    <name evidence="3" type="ORF">QUW25_04495</name>
</gene>